<gene>
    <name evidence="2" type="ORF">CGSHi22421_09063</name>
</gene>
<sequence>MAGATIYNQKDPQNLSYVPVYSITDKDLSKCIQAQENKKLKETAINHISEGVAVLNDVICK</sequence>
<dbReference type="InterPro" id="IPR058408">
    <property type="entry name" value="DUF8095"/>
</dbReference>
<evidence type="ECO:0000313" key="3">
    <source>
        <dbReference type="Proteomes" id="UP000003798"/>
    </source>
</evidence>
<organism evidence="2 3">
    <name type="scientific">Haemophilus influenzae R3021</name>
    <dbReference type="NCBI Taxonomy" id="375432"/>
    <lineage>
        <taxon>Bacteria</taxon>
        <taxon>Pseudomonadati</taxon>
        <taxon>Pseudomonadota</taxon>
        <taxon>Gammaproteobacteria</taxon>
        <taxon>Pasteurellales</taxon>
        <taxon>Pasteurellaceae</taxon>
        <taxon>Haemophilus</taxon>
    </lineage>
</organism>
<accession>A4N236</accession>
<evidence type="ECO:0000259" key="1">
    <source>
        <dbReference type="Pfam" id="PF26367"/>
    </source>
</evidence>
<dbReference type="Pfam" id="PF26367">
    <property type="entry name" value="DUF8095"/>
    <property type="match status" value="1"/>
</dbReference>
<dbReference type="Proteomes" id="UP000003798">
    <property type="component" value="Unassembled WGS sequence"/>
</dbReference>
<proteinExistence type="predicted"/>
<reference evidence="2 3" key="1">
    <citation type="journal article" date="2007" name="Genome Biol.">
        <title>Characterization and modeling of the Haemophilus influenzae core and supragenomes based on the complete genomic sequences of Rd and 12 clinical nontypeable strains.</title>
        <authorList>
            <person name="Hogg J.S."/>
            <person name="Hu F.Z."/>
            <person name="Janto B."/>
            <person name="Boissy R."/>
            <person name="Hayes J."/>
            <person name="Keefe R."/>
            <person name="Post J.C."/>
            <person name="Ehrlich G.D."/>
        </authorList>
    </citation>
    <scope>NUCLEOTIDE SEQUENCE [LARGE SCALE GENOMIC DNA]</scope>
    <source>
        <strain evidence="2 3">R3021</strain>
    </source>
</reference>
<evidence type="ECO:0000313" key="2">
    <source>
        <dbReference type="EMBL" id="EDJ91894.1"/>
    </source>
</evidence>
<feature type="domain" description="DUF8095" evidence="1">
    <location>
        <begin position="2"/>
        <end position="57"/>
    </location>
</feature>
<name>A4N236_HAEIF</name>
<protein>
    <recommendedName>
        <fullName evidence="1">DUF8095 domain-containing protein</fullName>
    </recommendedName>
</protein>
<dbReference type="EMBL" id="AAZE01000001">
    <property type="protein sequence ID" value="EDJ91894.1"/>
    <property type="molecule type" value="Genomic_DNA"/>
</dbReference>
<dbReference type="AlphaFoldDB" id="A4N236"/>